<dbReference type="GO" id="GO:0005886">
    <property type="term" value="C:plasma membrane"/>
    <property type="evidence" value="ECO:0007669"/>
    <property type="project" value="UniProtKB-SubCell"/>
</dbReference>
<feature type="transmembrane region" description="Helical" evidence="6">
    <location>
        <begin position="171"/>
        <end position="193"/>
    </location>
</feature>
<evidence type="ECO:0000313" key="7">
    <source>
        <dbReference type="EMBL" id="MVQ45708.1"/>
    </source>
</evidence>
<evidence type="ECO:0000313" key="9">
    <source>
        <dbReference type="EMBL" id="RHN09304.1"/>
    </source>
</evidence>
<evidence type="ECO:0000256" key="1">
    <source>
        <dbReference type="ARBA" id="ARBA00004651"/>
    </source>
</evidence>
<accession>A0A3R6AHA8</accession>
<dbReference type="CDD" id="cd13128">
    <property type="entry name" value="MATE_Wzx_like"/>
    <property type="match status" value="1"/>
</dbReference>
<evidence type="ECO:0000256" key="5">
    <source>
        <dbReference type="ARBA" id="ARBA00023136"/>
    </source>
</evidence>
<evidence type="ECO:0000256" key="6">
    <source>
        <dbReference type="SAM" id="Phobius"/>
    </source>
</evidence>
<reference evidence="10 11" key="1">
    <citation type="submission" date="2018-08" db="EMBL/GenBank/DDBJ databases">
        <title>A genome reference for cultivated species of the human gut microbiota.</title>
        <authorList>
            <person name="Zou Y."/>
            <person name="Xue W."/>
            <person name="Luo G."/>
        </authorList>
    </citation>
    <scope>NUCLEOTIDE SEQUENCE [LARGE SCALE GENOMIC DNA]</scope>
    <source>
        <strain evidence="9 10">AF31-21AC</strain>
        <strain evidence="8 11">AM43-11</strain>
    </source>
</reference>
<feature type="transmembrane region" description="Helical" evidence="6">
    <location>
        <begin position="117"/>
        <end position="137"/>
    </location>
</feature>
<dbReference type="Proteomes" id="UP000479531">
    <property type="component" value="Unassembled WGS sequence"/>
</dbReference>
<dbReference type="Proteomes" id="UP000283586">
    <property type="component" value="Unassembled WGS sequence"/>
</dbReference>
<dbReference type="EMBL" id="QRQN01000007">
    <property type="protein sequence ID" value="RHN09304.1"/>
    <property type="molecule type" value="Genomic_DNA"/>
</dbReference>
<feature type="transmembrane region" description="Helical" evidence="6">
    <location>
        <begin position="12"/>
        <end position="32"/>
    </location>
</feature>
<evidence type="ECO:0000313" key="8">
    <source>
        <dbReference type="EMBL" id="RHA67657.1"/>
    </source>
</evidence>
<feature type="transmembrane region" description="Helical" evidence="6">
    <location>
        <begin position="83"/>
        <end position="105"/>
    </location>
</feature>
<evidence type="ECO:0000256" key="2">
    <source>
        <dbReference type="ARBA" id="ARBA00022475"/>
    </source>
</evidence>
<dbReference type="RefSeq" id="WP_006856676.1">
    <property type="nucleotide sequence ID" value="NZ_CP102289.1"/>
</dbReference>
<dbReference type="EMBL" id="WGGT01000008">
    <property type="protein sequence ID" value="MVQ45708.1"/>
    <property type="molecule type" value="Genomic_DNA"/>
</dbReference>
<evidence type="ECO:0000313" key="12">
    <source>
        <dbReference type="Proteomes" id="UP000479531"/>
    </source>
</evidence>
<feature type="transmembrane region" description="Helical" evidence="6">
    <location>
        <begin position="417"/>
        <end position="437"/>
    </location>
</feature>
<comment type="subcellular location">
    <subcellularLocation>
        <location evidence="1">Cell membrane</location>
        <topology evidence="1">Multi-pass membrane protein</topology>
    </subcellularLocation>
</comment>
<keyword evidence="3 6" id="KW-0812">Transmembrane</keyword>
<comment type="caution">
    <text evidence="8">The sequence shown here is derived from an EMBL/GenBank/DDBJ whole genome shotgun (WGS) entry which is preliminary data.</text>
</comment>
<keyword evidence="4 6" id="KW-1133">Transmembrane helix</keyword>
<dbReference type="Proteomes" id="UP000284465">
    <property type="component" value="Unassembled WGS sequence"/>
</dbReference>
<reference evidence="7 12" key="2">
    <citation type="submission" date="2019-10" db="EMBL/GenBank/DDBJ databases">
        <title>Roseburia spp. ameliorate alcoholic fatty liver via restoration of gut barrier function.</title>
        <authorList>
            <person name="Seo B."/>
            <person name="Ko G."/>
        </authorList>
    </citation>
    <scope>NUCLEOTIDE SEQUENCE [LARGE SCALE GENOMIC DNA]</scope>
    <source>
        <strain evidence="7 12">SNUG30017</strain>
    </source>
</reference>
<organism evidence="8 11">
    <name type="scientific">Roseburia intestinalis</name>
    <dbReference type="NCBI Taxonomy" id="166486"/>
    <lineage>
        <taxon>Bacteria</taxon>
        <taxon>Bacillati</taxon>
        <taxon>Bacillota</taxon>
        <taxon>Clostridia</taxon>
        <taxon>Lachnospirales</taxon>
        <taxon>Lachnospiraceae</taxon>
        <taxon>Roseburia</taxon>
    </lineage>
</organism>
<feature type="transmembrane region" description="Helical" evidence="6">
    <location>
        <begin position="44"/>
        <end position="62"/>
    </location>
</feature>
<proteinExistence type="predicted"/>
<evidence type="ECO:0000256" key="3">
    <source>
        <dbReference type="ARBA" id="ARBA00022692"/>
    </source>
</evidence>
<dbReference type="InterPro" id="IPR050833">
    <property type="entry name" value="Poly_Biosynth_Transport"/>
</dbReference>
<dbReference type="PANTHER" id="PTHR30250">
    <property type="entry name" value="PST FAMILY PREDICTED COLANIC ACID TRANSPORTER"/>
    <property type="match status" value="1"/>
</dbReference>
<feature type="transmembrane region" description="Helical" evidence="6">
    <location>
        <begin position="146"/>
        <end position="165"/>
    </location>
</feature>
<feature type="transmembrane region" description="Helical" evidence="6">
    <location>
        <begin position="291"/>
        <end position="310"/>
    </location>
</feature>
<dbReference type="EMBL" id="QSFP01000007">
    <property type="protein sequence ID" value="RHA67657.1"/>
    <property type="molecule type" value="Genomic_DNA"/>
</dbReference>
<dbReference type="Pfam" id="PF01943">
    <property type="entry name" value="Polysacc_synt"/>
    <property type="match status" value="1"/>
</dbReference>
<feature type="transmembrane region" description="Helical" evidence="6">
    <location>
        <begin position="330"/>
        <end position="352"/>
    </location>
</feature>
<protein>
    <submittedName>
        <fullName evidence="7 8">Flippase</fullName>
    </submittedName>
</protein>
<dbReference type="PANTHER" id="PTHR30250:SF11">
    <property type="entry name" value="O-ANTIGEN TRANSPORTER-RELATED"/>
    <property type="match status" value="1"/>
</dbReference>
<dbReference type="GeneID" id="61432050"/>
<evidence type="ECO:0000313" key="10">
    <source>
        <dbReference type="Proteomes" id="UP000283586"/>
    </source>
</evidence>
<evidence type="ECO:0000313" key="11">
    <source>
        <dbReference type="Proteomes" id="UP000284465"/>
    </source>
</evidence>
<feature type="transmembrane region" description="Helical" evidence="6">
    <location>
        <begin position="359"/>
        <end position="379"/>
    </location>
</feature>
<gene>
    <name evidence="8" type="ORF">DW927_07995</name>
    <name evidence="9" type="ORF">DWZ31_07655</name>
    <name evidence="7" type="ORF">GCK47_08325</name>
</gene>
<feature type="transmembrane region" description="Helical" evidence="6">
    <location>
        <begin position="443"/>
        <end position="464"/>
    </location>
</feature>
<feature type="transmembrane region" description="Helical" evidence="6">
    <location>
        <begin position="214"/>
        <end position="230"/>
    </location>
</feature>
<feature type="transmembrane region" description="Helical" evidence="6">
    <location>
        <begin position="250"/>
        <end position="270"/>
    </location>
</feature>
<keyword evidence="2" id="KW-1003">Cell membrane</keyword>
<evidence type="ECO:0000256" key="4">
    <source>
        <dbReference type="ARBA" id="ARBA00022989"/>
    </source>
</evidence>
<dbReference type="AlphaFoldDB" id="A0A3R6AHA8"/>
<dbReference type="InterPro" id="IPR002797">
    <property type="entry name" value="Polysacc_synth"/>
</dbReference>
<keyword evidence="5 6" id="KW-0472">Membrane</keyword>
<name>A0A3R6AHA8_9FIRM</name>
<feature type="transmembrane region" description="Helical" evidence="6">
    <location>
        <begin position="385"/>
        <end position="405"/>
    </location>
</feature>
<sequence length="482" mass="53731">MSKHDGLFQNSVYNVIYKLLDALFPLVSAAYLGRVLMSDGVGKVAYAQNIAQYFVLAASLGIPNYGIREIARRRKDEEQTKELFSSLFFINLISTLICTALYYALILNLPYFSSRKMISLAAGLLIIFNAFNVDWFYQGQEAFKYIAIRSFVVKVISLAAIFVFIRSSEDYVRYMLVIVLTTGANYIINMLQLRKFGIRLTCHGIKILPHMKPIFIMLGTTVAIELYTMLDTTMLGLLCDEKNVGYYTNAMKVVKIIITVITAIGGTLLPHLSQYHMEGDDESCGRIVSRVFEIMLFLFLPCCVGLMLTADDLMVVMFGESFAPAGETLRIAALLTLALGFSNLFGTQVLLTFGEEKKLLFCTIVGAVSNVCLNFSMIPRFAQNGAAAASVISEALVTVCCVCFSVKHIQVRLRRGYLAKTVIAVAFMGALTWIVMSMVNGEFLRLAATVVTGVVSYFALCIMLRNPVCMEYKQTLLRREKQ</sequence>